<accession>A0A642UPK9</accession>
<feature type="compositionally biased region" description="Acidic residues" evidence="6">
    <location>
        <begin position="838"/>
        <end position="871"/>
    </location>
</feature>
<dbReference type="FunFam" id="2.130.10.10:FF:000602">
    <property type="entry name" value="Periodic tryptophan protein 2"/>
    <property type="match status" value="1"/>
</dbReference>
<evidence type="ECO:0000313" key="8">
    <source>
        <dbReference type="EMBL" id="KAA8899339.1"/>
    </source>
</evidence>
<comment type="similarity">
    <text evidence="1">Belongs to the WD repeat PWP2 family.</text>
</comment>
<dbReference type="PANTHER" id="PTHR19858:SF0">
    <property type="entry name" value="PERIODIC TRYPTOPHAN PROTEIN 2 HOMOLOG"/>
    <property type="match status" value="1"/>
</dbReference>
<evidence type="ECO:0000256" key="3">
    <source>
        <dbReference type="ARBA" id="ARBA00022574"/>
    </source>
</evidence>
<dbReference type="PROSITE" id="PS50294">
    <property type="entry name" value="WD_REPEATS_REGION"/>
    <property type="match status" value="4"/>
</dbReference>
<evidence type="ECO:0000256" key="6">
    <source>
        <dbReference type="SAM" id="MobiDB-lite"/>
    </source>
</evidence>
<dbReference type="GO" id="GO:0034388">
    <property type="term" value="C:Pwp2p-containing subcomplex of 90S preribosome"/>
    <property type="evidence" value="ECO:0007669"/>
    <property type="project" value="TreeGrafter"/>
</dbReference>
<organism evidence="8 9">
    <name type="scientific">Diutina rugosa</name>
    <name type="common">Yeast</name>
    <name type="synonym">Candida rugosa</name>
    <dbReference type="NCBI Taxonomy" id="5481"/>
    <lineage>
        <taxon>Eukaryota</taxon>
        <taxon>Fungi</taxon>
        <taxon>Dikarya</taxon>
        <taxon>Ascomycota</taxon>
        <taxon>Saccharomycotina</taxon>
        <taxon>Pichiomycetes</taxon>
        <taxon>Debaryomycetaceae</taxon>
        <taxon>Diutina</taxon>
    </lineage>
</organism>
<dbReference type="OMA" id="VYEWQSE"/>
<feature type="repeat" description="WD" evidence="5">
    <location>
        <begin position="140"/>
        <end position="181"/>
    </location>
</feature>
<reference evidence="8 9" key="1">
    <citation type="submission" date="2019-07" db="EMBL/GenBank/DDBJ databases">
        <title>Genome assembly of two rare yeast pathogens: Diutina rugosa and Trichomonascus ciferrii.</title>
        <authorList>
            <person name="Mixao V."/>
            <person name="Saus E."/>
            <person name="Hansen A."/>
            <person name="Lass-Flor C."/>
            <person name="Gabaldon T."/>
        </authorList>
    </citation>
    <scope>NUCLEOTIDE SEQUENCE [LARGE SCALE GENOMIC DNA]</scope>
    <source>
        <strain evidence="8 9">CBS 613</strain>
    </source>
</reference>
<dbReference type="SUPFAM" id="SSF63829">
    <property type="entry name" value="Calcium-dependent phosphotriesterase"/>
    <property type="match status" value="1"/>
</dbReference>
<dbReference type="Proteomes" id="UP000449547">
    <property type="component" value="Unassembled WGS sequence"/>
</dbReference>
<dbReference type="RefSeq" id="XP_034010853.1">
    <property type="nucleotide sequence ID" value="XM_034157226.1"/>
</dbReference>
<dbReference type="EMBL" id="SWFT01000124">
    <property type="protein sequence ID" value="KAA8899339.1"/>
    <property type="molecule type" value="Genomic_DNA"/>
</dbReference>
<feature type="repeat" description="WD" evidence="5">
    <location>
        <begin position="449"/>
        <end position="482"/>
    </location>
</feature>
<feature type="domain" description="Small-subunit processome Utp12" evidence="7">
    <location>
        <begin position="726"/>
        <end position="831"/>
    </location>
</feature>
<dbReference type="InterPro" id="IPR007148">
    <property type="entry name" value="SSU_processome_Utp12"/>
</dbReference>
<dbReference type="CDD" id="cd00200">
    <property type="entry name" value="WD40"/>
    <property type="match status" value="1"/>
</dbReference>
<name>A0A642UPK9_DIURU</name>
<proteinExistence type="inferred from homology"/>
<dbReference type="GO" id="GO:0000028">
    <property type="term" value="P:ribosomal small subunit assembly"/>
    <property type="evidence" value="ECO:0007669"/>
    <property type="project" value="TreeGrafter"/>
</dbReference>
<feature type="repeat" description="WD" evidence="5">
    <location>
        <begin position="321"/>
        <end position="362"/>
    </location>
</feature>
<gene>
    <name evidence="8" type="ORF">DIURU_004361</name>
</gene>
<dbReference type="GO" id="GO:0000462">
    <property type="term" value="P:maturation of SSU-rRNA from tricistronic rRNA transcript (SSU-rRNA, 5.8S rRNA, LSU-rRNA)"/>
    <property type="evidence" value="ECO:0007669"/>
    <property type="project" value="TreeGrafter"/>
</dbReference>
<sequence length="884" mass="99585">MKSSFEFSNLLGTVYRRGNLVFHGDYLLSPVGNRVSCFDLVANKSFTFAYEHRKNIDRIAINKQGTLLMSVDEDGRAILVNFHARTVLHHFNFKEPSHDIQFSPCGRYFAVGHGRTVTVWHTPNQSEDRQFAPFVKLRDYAGHYTDVLSITWSQDSRFFLSTSKDLTARLWSLHSEEAEAKTVFAGHRDYVLRAFFNKTQEIIYTLSKDGAVFKWEYLPDNEDETVERWQITEKNFLHCEAKVRSGDYSPANDMLVVGFTSGEFRLYELGEFNHIQSLSMGQHSVDTVKINESGEWLAFGSSRAGQLVVYEWQSESYILKQQGHYDAMNCVVYSPDGSRVVTGSDDGKIKVWDVRSGFCLYTFSDHQAPVTSVQFAKRGQVLFSSSLDGTCRAYDLIRFRNFRTFTATERVQFSCVAVDPSGTLVCAGSQDTFEVHVWSVQTAQLLDSLTGHEGPVSCLAFGQESTVLASASWDKTVRVWDLFGRSLKVEPIEVSSDVLALAMRPDSKEVAVSSLDGHITTYDLEEAQQTHQIDGRRDIIAGRYLNDRFEAKNSARSKFFTCLQYSFDGLSLVAGGTHNSICMYDVNTDVMVKRFVVSENMTLDGTLQKLNSSKITDAGTNIDTIDVDGENSDMEDRIDTTLPGSHRGDPSARNIRPEVKVLSVAFSPTSSAFVAASTEGLLVYSVDDSVVFDPFDLDVDVTPESVKESLTDKEYLPALVMAFRLNEPYLIQEVFEAIPVDDIALVADQLPVVYLDRMLKFIGGLLRDDYPHLELALVWVKRLITTHGRYISNHKSQFRGSVRLLQRFLARYAKEIVATAKNNQYLSSYLLQPRQLDNEDEDEDVDINGEGEDEEDEDEDVNMDESDDEGEWIAPKVTAATAFA</sequence>
<dbReference type="PANTHER" id="PTHR19858">
    <property type="entry name" value="WD40 REPEAT PROTEIN"/>
    <property type="match status" value="1"/>
</dbReference>
<keyword evidence="4" id="KW-0677">Repeat</keyword>
<dbReference type="OrthoDB" id="3142434at2759"/>
<dbReference type="GeneID" id="54783012"/>
<feature type="region of interest" description="Disordered" evidence="6">
    <location>
        <begin position="837"/>
        <end position="884"/>
    </location>
</feature>
<dbReference type="SMART" id="SM00320">
    <property type="entry name" value="WD40"/>
    <property type="match status" value="13"/>
</dbReference>
<dbReference type="InterPro" id="IPR015943">
    <property type="entry name" value="WD40/YVTN_repeat-like_dom_sf"/>
</dbReference>
<evidence type="ECO:0000259" key="7">
    <source>
        <dbReference type="Pfam" id="PF04003"/>
    </source>
</evidence>
<dbReference type="SUPFAM" id="SSF50978">
    <property type="entry name" value="WD40 repeat-like"/>
    <property type="match status" value="2"/>
</dbReference>
<dbReference type="Pfam" id="PF00400">
    <property type="entry name" value="WD40"/>
    <property type="match status" value="4"/>
</dbReference>
<evidence type="ECO:0000313" key="9">
    <source>
        <dbReference type="Proteomes" id="UP000449547"/>
    </source>
</evidence>
<dbReference type="GO" id="GO:0032040">
    <property type="term" value="C:small-subunit processome"/>
    <property type="evidence" value="ECO:0007669"/>
    <property type="project" value="TreeGrafter"/>
</dbReference>
<keyword evidence="2" id="KW-0597">Phosphoprotein</keyword>
<feature type="repeat" description="WD" evidence="5">
    <location>
        <begin position="363"/>
        <end position="396"/>
    </location>
</feature>
<evidence type="ECO:0000256" key="2">
    <source>
        <dbReference type="ARBA" id="ARBA00022553"/>
    </source>
</evidence>
<dbReference type="InterPro" id="IPR027145">
    <property type="entry name" value="PWP2"/>
</dbReference>
<dbReference type="Pfam" id="PF04003">
    <property type="entry name" value="Utp12"/>
    <property type="match status" value="1"/>
</dbReference>
<evidence type="ECO:0000256" key="4">
    <source>
        <dbReference type="ARBA" id="ARBA00022737"/>
    </source>
</evidence>
<keyword evidence="9" id="KW-1185">Reference proteome</keyword>
<evidence type="ECO:0000256" key="5">
    <source>
        <dbReference type="PROSITE-ProRule" id="PRU00221"/>
    </source>
</evidence>
<dbReference type="PROSITE" id="PS50082">
    <property type="entry name" value="WD_REPEATS_2"/>
    <property type="match status" value="4"/>
</dbReference>
<dbReference type="Gene3D" id="2.130.10.10">
    <property type="entry name" value="YVTN repeat-like/Quinoprotein amine dehydrogenase"/>
    <property type="match status" value="3"/>
</dbReference>
<dbReference type="InterPro" id="IPR019775">
    <property type="entry name" value="WD40_repeat_CS"/>
</dbReference>
<evidence type="ECO:0000256" key="1">
    <source>
        <dbReference type="ARBA" id="ARBA00010226"/>
    </source>
</evidence>
<dbReference type="VEuPathDB" id="FungiDB:DIURU_004361"/>
<comment type="caution">
    <text evidence="8">The sequence shown here is derived from an EMBL/GenBank/DDBJ whole genome shotgun (WGS) entry which is preliminary data.</text>
</comment>
<protein>
    <recommendedName>
        <fullName evidence="7">Small-subunit processome Utp12 domain-containing protein</fullName>
    </recommendedName>
</protein>
<dbReference type="AlphaFoldDB" id="A0A642UPK9"/>
<dbReference type="InterPro" id="IPR020472">
    <property type="entry name" value="WD40_PAC1"/>
</dbReference>
<dbReference type="InterPro" id="IPR001680">
    <property type="entry name" value="WD40_rpt"/>
</dbReference>
<keyword evidence="3 5" id="KW-0853">WD repeat</keyword>
<dbReference type="InterPro" id="IPR036322">
    <property type="entry name" value="WD40_repeat_dom_sf"/>
</dbReference>
<dbReference type="PRINTS" id="PR00320">
    <property type="entry name" value="GPROTEINBRPT"/>
</dbReference>
<dbReference type="PROSITE" id="PS00678">
    <property type="entry name" value="WD_REPEATS_1"/>
    <property type="match status" value="2"/>
</dbReference>